<dbReference type="RefSeq" id="WP_070954344.1">
    <property type="nucleotide sequence ID" value="NZ_CP015208.1"/>
</dbReference>
<dbReference type="EMBL" id="CP015208">
    <property type="protein sequence ID" value="AOY55832.1"/>
    <property type="molecule type" value="Genomic_DNA"/>
</dbReference>
<feature type="transmembrane region" description="Helical" evidence="5">
    <location>
        <begin position="117"/>
        <end position="137"/>
    </location>
</feature>
<dbReference type="OrthoDB" id="3482063at2"/>
<evidence type="ECO:0000313" key="6">
    <source>
        <dbReference type="EMBL" id="AOY55832.1"/>
    </source>
</evidence>
<organism evidence="6 7">
    <name type="scientific">Candidatus Rhodoluna planktonica</name>
    <dbReference type="NCBI Taxonomy" id="535712"/>
    <lineage>
        <taxon>Bacteria</taxon>
        <taxon>Bacillati</taxon>
        <taxon>Actinomycetota</taxon>
        <taxon>Actinomycetes</taxon>
        <taxon>Micrococcales</taxon>
        <taxon>Microbacteriaceae</taxon>
        <taxon>Luna cluster</taxon>
        <taxon>Luna-1 subcluster</taxon>
        <taxon>Rhodoluna</taxon>
    </lineage>
</organism>
<evidence type="ECO:0000313" key="7">
    <source>
        <dbReference type="Proteomes" id="UP000243784"/>
    </source>
</evidence>
<dbReference type="AlphaFoldDB" id="A0A1D9DYF6"/>
<keyword evidence="4 5" id="KW-0472">Membrane</keyword>
<sequence>MNYVWAIAALAVSVFVANGFFKAGKFKATSSRETLLGAGFGWIEKIPFGVVRLIAWLEIIGAAGIVVAPLAAWILPGFEWAQIWGILAAAGLALTMVGAIIVHAARKESKYTFKMNASLLLAAVVAGVLQALVVLPLF</sequence>
<dbReference type="KEGG" id="rpla:A4Z71_02250"/>
<keyword evidence="3 5" id="KW-1133">Transmembrane helix</keyword>
<accession>A0A1D9DYF6</accession>
<keyword evidence="2 5" id="KW-0812">Transmembrane</keyword>
<proteinExistence type="predicted"/>
<feature type="transmembrane region" description="Helical" evidence="5">
    <location>
        <begin position="53"/>
        <end position="75"/>
    </location>
</feature>
<reference evidence="6 7" key="1">
    <citation type="journal article" date="2016" name="Biochim. Biophys. Acta">
        <title>Photochemical characterization of actinorhodopsin and its functional existence in the natural host.</title>
        <authorList>
            <person name="Nakamura S."/>
            <person name="Kikukawa T."/>
            <person name="Tamogami J."/>
            <person name="Kamiya M."/>
            <person name="Aizawa T."/>
            <person name="Hahn M.W."/>
            <person name="Ihara K."/>
            <person name="Kamo N."/>
            <person name="Demura M."/>
        </authorList>
    </citation>
    <scope>NUCLEOTIDE SEQUENCE [LARGE SCALE GENOMIC DNA]</scope>
    <source>
        <strain evidence="6 7">MWH-Dar1</strain>
    </source>
</reference>
<feature type="transmembrane region" description="Helical" evidence="5">
    <location>
        <begin position="6"/>
        <end position="23"/>
    </location>
</feature>
<evidence type="ECO:0000256" key="5">
    <source>
        <dbReference type="SAM" id="Phobius"/>
    </source>
</evidence>
<evidence type="ECO:0008006" key="8">
    <source>
        <dbReference type="Google" id="ProtNLM"/>
    </source>
</evidence>
<dbReference type="Proteomes" id="UP000243784">
    <property type="component" value="Chromosome"/>
</dbReference>
<dbReference type="InterPro" id="IPR032808">
    <property type="entry name" value="DoxX"/>
</dbReference>
<evidence type="ECO:0000256" key="4">
    <source>
        <dbReference type="ARBA" id="ARBA00023136"/>
    </source>
</evidence>
<feature type="transmembrane region" description="Helical" evidence="5">
    <location>
        <begin position="81"/>
        <end position="105"/>
    </location>
</feature>
<dbReference type="Pfam" id="PF13564">
    <property type="entry name" value="DoxX_2"/>
    <property type="match status" value="1"/>
</dbReference>
<evidence type="ECO:0000256" key="3">
    <source>
        <dbReference type="ARBA" id="ARBA00022989"/>
    </source>
</evidence>
<dbReference type="STRING" id="535712.A4Z71_02250"/>
<name>A0A1D9DYF6_9MICO</name>
<gene>
    <name evidence="6" type="ORF">A4Z71_02250</name>
</gene>
<dbReference type="GO" id="GO:0016020">
    <property type="term" value="C:membrane"/>
    <property type="evidence" value="ECO:0007669"/>
    <property type="project" value="UniProtKB-SubCell"/>
</dbReference>
<protein>
    <recommendedName>
        <fullName evidence="8">DoxX family protein</fullName>
    </recommendedName>
</protein>
<comment type="subcellular location">
    <subcellularLocation>
        <location evidence="1">Membrane</location>
        <topology evidence="1">Multi-pass membrane protein</topology>
    </subcellularLocation>
</comment>
<evidence type="ECO:0000256" key="1">
    <source>
        <dbReference type="ARBA" id="ARBA00004141"/>
    </source>
</evidence>
<evidence type="ECO:0000256" key="2">
    <source>
        <dbReference type="ARBA" id="ARBA00022692"/>
    </source>
</evidence>
<keyword evidence="7" id="KW-1185">Reference proteome</keyword>